<organism evidence="5 6">
    <name type="scientific">Marinomonas pollencensis</name>
    <dbReference type="NCBI Taxonomy" id="491954"/>
    <lineage>
        <taxon>Bacteria</taxon>
        <taxon>Pseudomonadati</taxon>
        <taxon>Pseudomonadota</taxon>
        <taxon>Gammaproteobacteria</taxon>
        <taxon>Oceanospirillales</taxon>
        <taxon>Oceanospirillaceae</taxon>
        <taxon>Marinomonas</taxon>
    </lineage>
</organism>
<dbReference type="PANTHER" id="PTHR35936:SF35">
    <property type="entry name" value="L-CYSTINE-BINDING PROTEIN TCYJ"/>
    <property type="match status" value="1"/>
</dbReference>
<comment type="caution">
    <text evidence="5">The sequence shown here is derived from an EMBL/GenBank/DDBJ whole genome shotgun (WGS) entry which is preliminary data.</text>
</comment>
<dbReference type="Gene3D" id="3.40.190.10">
    <property type="entry name" value="Periplasmic binding protein-like II"/>
    <property type="match status" value="2"/>
</dbReference>
<evidence type="ECO:0000313" key="6">
    <source>
        <dbReference type="Proteomes" id="UP000256542"/>
    </source>
</evidence>
<dbReference type="InterPro" id="IPR001638">
    <property type="entry name" value="Solute-binding_3/MltF_N"/>
</dbReference>
<name>A0A3E0DHQ3_9GAMM</name>
<dbReference type="AlphaFoldDB" id="A0A3E0DHQ3"/>
<proteinExistence type="inferred from homology"/>
<feature type="domain" description="Solute-binding protein family 3/N-terminal" evidence="4">
    <location>
        <begin position="45"/>
        <end position="259"/>
    </location>
</feature>
<evidence type="ECO:0000256" key="1">
    <source>
        <dbReference type="ARBA" id="ARBA00010333"/>
    </source>
</evidence>
<dbReference type="EMBL" id="QUNG01000017">
    <property type="protein sequence ID" value="REG81008.1"/>
    <property type="molecule type" value="Genomic_DNA"/>
</dbReference>
<comment type="similarity">
    <text evidence="1">Belongs to the bacterial solute-binding protein 3 family.</text>
</comment>
<sequence>MKYLNKSMINGLLLIIGLCCQGASAKTQHIVLYGVHFPPYMIDASIMPATESENKGQAVYGMDVDLVRQAYATQGVTVTFQLMPWKRSMRNVAAGVGLGAVSCRPLLSRKKFAFFSQKISQFPSVFVTRNGYFEAGAYPMSIAKTEQTMAMNGWAQATLLEQAHIAYHTVGSVEQGLNLLLHRDQNVFLTARAGAEFEARRLGIEDQLSFYEVSDLTKHYYTVCFSKQYPNAEKWRDILDKGLDEVRKNGEWQAIVGRYRPATVQ</sequence>
<feature type="chain" id="PRO_5017658056" evidence="3">
    <location>
        <begin position="26"/>
        <end position="265"/>
    </location>
</feature>
<feature type="signal peptide" evidence="3">
    <location>
        <begin position="1"/>
        <end position="25"/>
    </location>
</feature>
<keyword evidence="2 3" id="KW-0732">Signal</keyword>
<dbReference type="SUPFAM" id="SSF53850">
    <property type="entry name" value="Periplasmic binding protein-like II"/>
    <property type="match status" value="1"/>
</dbReference>
<protein>
    <submittedName>
        <fullName evidence="5">Amino acid ABC transporter substrate-binding protein (PAAT family)</fullName>
    </submittedName>
</protein>
<keyword evidence="6" id="KW-1185">Reference proteome</keyword>
<evidence type="ECO:0000256" key="2">
    <source>
        <dbReference type="ARBA" id="ARBA00022729"/>
    </source>
</evidence>
<gene>
    <name evidence="5" type="ORF">DFP81_11716</name>
</gene>
<dbReference type="Proteomes" id="UP000256542">
    <property type="component" value="Unassembled WGS sequence"/>
</dbReference>
<dbReference type="PANTHER" id="PTHR35936">
    <property type="entry name" value="MEMBRANE-BOUND LYTIC MUREIN TRANSGLYCOSYLASE F"/>
    <property type="match status" value="1"/>
</dbReference>
<accession>A0A3E0DHQ3</accession>
<dbReference type="Pfam" id="PF00497">
    <property type="entry name" value="SBP_bac_3"/>
    <property type="match status" value="1"/>
</dbReference>
<dbReference type="RefSeq" id="WP_115899008.1">
    <property type="nucleotide sequence ID" value="NZ_QUNG01000017.1"/>
</dbReference>
<dbReference type="OrthoDB" id="7354650at2"/>
<evidence type="ECO:0000259" key="4">
    <source>
        <dbReference type="Pfam" id="PF00497"/>
    </source>
</evidence>
<reference evidence="5 6" key="1">
    <citation type="submission" date="2018-08" db="EMBL/GenBank/DDBJ databases">
        <title>Genomic Encyclopedia of Type Strains, Phase III (KMG-III): the genomes of soil and plant-associated and newly described type strains.</title>
        <authorList>
            <person name="Whitman W."/>
        </authorList>
    </citation>
    <scope>NUCLEOTIDE SEQUENCE [LARGE SCALE GENOMIC DNA]</scope>
    <source>
        <strain evidence="5 6">CECT 7375</strain>
    </source>
</reference>
<evidence type="ECO:0000256" key="3">
    <source>
        <dbReference type="SAM" id="SignalP"/>
    </source>
</evidence>
<evidence type="ECO:0000313" key="5">
    <source>
        <dbReference type="EMBL" id="REG81008.1"/>
    </source>
</evidence>